<accession>A0AAX6RXL6</accession>
<evidence type="ECO:0000313" key="1">
    <source>
        <dbReference type="Proteomes" id="UP000694906"/>
    </source>
</evidence>
<dbReference type="RefSeq" id="XP_021101241.1">
    <property type="nucleotide sequence ID" value="XM_021245582.1"/>
</dbReference>
<dbReference type="GeneID" id="110346021"/>
<protein>
    <submittedName>
        <fullName evidence="2">Uncharacterized protein LOC110346021</fullName>
    </submittedName>
</protein>
<dbReference type="Proteomes" id="UP000694906">
    <property type="component" value="Unplaced"/>
</dbReference>
<sequence length="269" mass="29372">MVWACLQGRSGRSGIHRLSERTRNAYVLLSSDRSSVHSIGPEVEEVTIFPSDIHHKPVEHEAEEQPRDNCTHSIARDFGPRSVSVIYVLIHTPGDPKSTLDRGLLAPGAKLMPRVSHSCHLETNNPVIGQEHLTGSYIFSVSSKTSSSGKAVFLVLVAVPLLGKSPAGEPAGAAEQDLPRLPSGTEASLPSTPLAVLASTCLVITAELTEQRHHFPVHLMCIFLEIFSGKDTKHWIRPSLLLKLLWIHFSSLEKFLSQIFPNASAVGKF</sequence>
<dbReference type="AlphaFoldDB" id="A0AAX6RXL6"/>
<reference evidence="2" key="1">
    <citation type="submission" date="2025-08" db="UniProtKB">
        <authorList>
            <consortium name="RefSeq"/>
        </authorList>
    </citation>
    <scope>IDENTIFICATION</scope>
</reference>
<proteinExistence type="predicted"/>
<organism evidence="1 2">
    <name type="scientific">Heterocephalus glaber</name>
    <name type="common">Naked mole rat</name>
    <dbReference type="NCBI Taxonomy" id="10181"/>
    <lineage>
        <taxon>Eukaryota</taxon>
        <taxon>Metazoa</taxon>
        <taxon>Chordata</taxon>
        <taxon>Craniata</taxon>
        <taxon>Vertebrata</taxon>
        <taxon>Euteleostomi</taxon>
        <taxon>Mammalia</taxon>
        <taxon>Eutheria</taxon>
        <taxon>Euarchontoglires</taxon>
        <taxon>Glires</taxon>
        <taxon>Rodentia</taxon>
        <taxon>Hystricomorpha</taxon>
        <taxon>Bathyergidae</taxon>
        <taxon>Heterocephalus</taxon>
    </lineage>
</organism>
<evidence type="ECO:0000313" key="2">
    <source>
        <dbReference type="RefSeq" id="XP_021101241.1"/>
    </source>
</evidence>
<keyword evidence="1" id="KW-1185">Reference proteome</keyword>
<gene>
    <name evidence="2" type="primary">LOC110346021</name>
</gene>
<name>A0AAX6RXL6_HETGA</name>